<dbReference type="Proteomes" id="UP000307440">
    <property type="component" value="Unassembled WGS sequence"/>
</dbReference>
<dbReference type="EMBL" id="ML210318">
    <property type="protein sequence ID" value="TFK19938.1"/>
    <property type="molecule type" value="Genomic_DNA"/>
</dbReference>
<protein>
    <submittedName>
        <fullName evidence="1">Uncharacterized protein</fullName>
    </submittedName>
</protein>
<reference evidence="1 2" key="1">
    <citation type="journal article" date="2019" name="Nat. Ecol. Evol.">
        <title>Megaphylogeny resolves global patterns of mushroom evolution.</title>
        <authorList>
            <person name="Varga T."/>
            <person name="Krizsan K."/>
            <person name="Foldi C."/>
            <person name="Dima B."/>
            <person name="Sanchez-Garcia M."/>
            <person name="Sanchez-Ramirez S."/>
            <person name="Szollosi G.J."/>
            <person name="Szarkandi J.G."/>
            <person name="Papp V."/>
            <person name="Albert L."/>
            <person name="Andreopoulos W."/>
            <person name="Angelini C."/>
            <person name="Antonin V."/>
            <person name="Barry K.W."/>
            <person name="Bougher N.L."/>
            <person name="Buchanan P."/>
            <person name="Buyck B."/>
            <person name="Bense V."/>
            <person name="Catcheside P."/>
            <person name="Chovatia M."/>
            <person name="Cooper J."/>
            <person name="Damon W."/>
            <person name="Desjardin D."/>
            <person name="Finy P."/>
            <person name="Geml J."/>
            <person name="Haridas S."/>
            <person name="Hughes K."/>
            <person name="Justo A."/>
            <person name="Karasinski D."/>
            <person name="Kautmanova I."/>
            <person name="Kiss B."/>
            <person name="Kocsube S."/>
            <person name="Kotiranta H."/>
            <person name="LaButti K.M."/>
            <person name="Lechner B.E."/>
            <person name="Liimatainen K."/>
            <person name="Lipzen A."/>
            <person name="Lukacs Z."/>
            <person name="Mihaltcheva S."/>
            <person name="Morgado L.N."/>
            <person name="Niskanen T."/>
            <person name="Noordeloos M.E."/>
            <person name="Ohm R.A."/>
            <person name="Ortiz-Santana B."/>
            <person name="Ovrebo C."/>
            <person name="Racz N."/>
            <person name="Riley R."/>
            <person name="Savchenko A."/>
            <person name="Shiryaev A."/>
            <person name="Soop K."/>
            <person name="Spirin V."/>
            <person name="Szebenyi C."/>
            <person name="Tomsovsky M."/>
            <person name="Tulloss R.E."/>
            <person name="Uehling J."/>
            <person name="Grigoriev I.V."/>
            <person name="Vagvolgyi C."/>
            <person name="Papp T."/>
            <person name="Martin F.M."/>
            <person name="Miettinen O."/>
            <person name="Hibbett D.S."/>
            <person name="Nagy L.G."/>
        </authorList>
    </citation>
    <scope>NUCLEOTIDE SEQUENCE [LARGE SCALE GENOMIC DNA]</scope>
    <source>
        <strain evidence="1 2">CBS 121175</strain>
    </source>
</reference>
<organism evidence="1 2">
    <name type="scientific">Coprinopsis marcescibilis</name>
    <name type="common">Agaric fungus</name>
    <name type="synonym">Psathyrella marcescibilis</name>
    <dbReference type="NCBI Taxonomy" id="230819"/>
    <lineage>
        <taxon>Eukaryota</taxon>
        <taxon>Fungi</taxon>
        <taxon>Dikarya</taxon>
        <taxon>Basidiomycota</taxon>
        <taxon>Agaricomycotina</taxon>
        <taxon>Agaricomycetes</taxon>
        <taxon>Agaricomycetidae</taxon>
        <taxon>Agaricales</taxon>
        <taxon>Agaricineae</taxon>
        <taxon>Psathyrellaceae</taxon>
        <taxon>Coprinopsis</taxon>
    </lineage>
</organism>
<dbReference type="AlphaFoldDB" id="A0A5C3KVJ9"/>
<sequence>MVGLSADSDEPPETHQLLRELRVYNDLMTIVPGLEEQLLSSSKEETMFAANMIQKGANSARSDDTKSLKGVVIDWIAPSDGEPLRPSIGRNIKVDRGFNHEHTGFLLCPAGFDWADAEIKQQLKNKELLVTGAHWPNFLYRNEKFDPDEPWRGLLRGELIVKAYKHIFTSPSSVGIEPKATRSGNARIHGMSSVTRASVAYVATQVRFALCDTNVFSQTDKETDSETFYVSLLELLEDPEEQGEVKELLLWWNR</sequence>
<dbReference type="Pfam" id="PF20414">
    <property type="entry name" value="DUF6698"/>
    <property type="match status" value="1"/>
</dbReference>
<dbReference type="OrthoDB" id="3160134at2759"/>
<gene>
    <name evidence="1" type="ORF">FA15DRAFT_722500</name>
</gene>
<keyword evidence="2" id="KW-1185">Reference proteome</keyword>
<evidence type="ECO:0000313" key="1">
    <source>
        <dbReference type="EMBL" id="TFK19938.1"/>
    </source>
</evidence>
<name>A0A5C3KVJ9_COPMA</name>
<evidence type="ECO:0000313" key="2">
    <source>
        <dbReference type="Proteomes" id="UP000307440"/>
    </source>
</evidence>
<proteinExistence type="predicted"/>
<accession>A0A5C3KVJ9</accession>
<dbReference type="STRING" id="230819.A0A5C3KVJ9"/>
<dbReference type="InterPro" id="IPR046521">
    <property type="entry name" value="DUF6698"/>
</dbReference>